<proteinExistence type="predicted"/>
<keyword evidence="1" id="KW-0812">Transmembrane</keyword>
<accession>A0A194AG50</accession>
<sequence length="92" mass="10355">MNMQWMAWTPVTAWFFVCIGLILVTMTFWQVLCPTVPRKGFLPMVTTRGDRLFIGLLGSAYIHLAWIGLASAPLYMATLISVCFLGLVIWKG</sequence>
<feature type="transmembrane region" description="Helical" evidence="1">
    <location>
        <begin position="52"/>
        <end position="68"/>
    </location>
</feature>
<dbReference type="Pfam" id="PF09928">
    <property type="entry name" value="DUF2160"/>
    <property type="match status" value="1"/>
</dbReference>
<evidence type="ECO:0000313" key="2">
    <source>
        <dbReference type="EMBL" id="GAU07754.1"/>
    </source>
</evidence>
<protein>
    <submittedName>
        <fullName evidence="2">Membrane protein</fullName>
    </submittedName>
</protein>
<evidence type="ECO:0000313" key="3">
    <source>
        <dbReference type="Proteomes" id="UP000095200"/>
    </source>
</evidence>
<keyword evidence="3" id="KW-1185">Reference proteome</keyword>
<dbReference type="RefSeq" id="WP_231702113.1">
    <property type="nucleotide sequence ID" value="NZ_BDFE01000007.1"/>
</dbReference>
<evidence type="ECO:0000256" key="1">
    <source>
        <dbReference type="SAM" id="Phobius"/>
    </source>
</evidence>
<organism evidence="2 3">
    <name type="scientific">Desulfoplanes formicivorans</name>
    <dbReference type="NCBI Taxonomy" id="1592317"/>
    <lineage>
        <taxon>Bacteria</taxon>
        <taxon>Pseudomonadati</taxon>
        <taxon>Thermodesulfobacteriota</taxon>
        <taxon>Desulfovibrionia</taxon>
        <taxon>Desulfovibrionales</taxon>
        <taxon>Desulfoplanaceae</taxon>
        <taxon>Desulfoplanes</taxon>
    </lineage>
</organism>
<keyword evidence="1" id="KW-1133">Transmembrane helix</keyword>
<feature type="transmembrane region" description="Helical" evidence="1">
    <location>
        <begin position="74"/>
        <end position="90"/>
    </location>
</feature>
<keyword evidence="1" id="KW-0472">Membrane</keyword>
<feature type="transmembrane region" description="Helical" evidence="1">
    <location>
        <begin position="12"/>
        <end position="32"/>
    </location>
</feature>
<dbReference type="AlphaFoldDB" id="A0A194AG50"/>
<dbReference type="Proteomes" id="UP000095200">
    <property type="component" value="Unassembled WGS sequence"/>
</dbReference>
<gene>
    <name evidence="2" type="ORF">DPF_0453</name>
</gene>
<dbReference type="InterPro" id="IPR018678">
    <property type="entry name" value="DUF2160_TM"/>
</dbReference>
<dbReference type="STRING" id="1592317.DPF_0453"/>
<name>A0A194AG50_9BACT</name>
<comment type="caution">
    <text evidence="2">The sequence shown here is derived from an EMBL/GenBank/DDBJ whole genome shotgun (WGS) entry which is preliminary data.</text>
</comment>
<dbReference type="EMBL" id="BDFE01000007">
    <property type="protein sequence ID" value="GAU07754.1"/>
    <property type="molecule type" value="Genomic_DNA"/>
</dbReference>
<reference evidence="3" key="1">
    <citation type="submission" date="2016-06" db="EMBL/GenBank/DDBJ databases">
        <title>Draft genome sequence of Desulfoplanes formicivorans strain Pf12B.</title>
        <authorList>
            <person name="Watanabe M."/>
            <person name="Kojima H."/>
            <person name="Fukui M."/>
        </authorList>
    </citation>
    <scope>NUCLEOTIDE SEQUENCE [LARGE SCALE GENOMIC DNA]</scope>
    <source>
        <strain evidence="3">Pf12B</strain>
    </source>
</reference>